<evidence type="ECO:0000313" key="4">
    <source>
        <dbReference type="Proteomes" id="UP000693970"/>
    </source>
</evidence>
<dbReference type="Pfam" id="PF10277">
    <property type="entry name" value="Frag1"/>
    <property type="match status" value="1"/>
</dbReference>
<gene>
    <name evidence="3" type="ORF">IV203_015856</name>
</gene>
<keyword evidence="1" id="KW-1133">Transmembrane helix</keyword>
<feature type="transmembrane region" description="Helical" evidence="1">
    <location>
        <begin position="246"/>
        <end position="270"/>
    </location>
</feature>
<evidence type="ECO:0000313" key="3">
    <source>
        <dbReference type="EMBL" id="KAG7359267.1"/>
    </source>
</evidence>
<feature type="transmembrane region" description="Helical" evidence="1">
    <location>
        <begin position="95"/>
        <end position="119"/>
    </location>
</feature>
<organism evidence="3 4">
    <name type="scientific">Nitzschia inconspicua</name>
    <dbReference type="NCBI Taxonomy" id="303405"/>
    <lineage>
        <taxon>Eukaryota</taxon>
        <taxon>Sar</taxon>
        <taxon>Stramenopiles</taxon>
        <taxon>Ochrophyta</taxon>
        <taxon>Bacillariophyta</taxon>
        <taxon>Bacillariophyceae</taxon>
        <taxon>Bacillariophycidae</taxon>
        <taxon>Bacillariales</taxon>
        <taxon>Bacillariaceae</taxon>
        <taxon>Nitzschia</taxon>
    </lineage>
</organism>
<feature type="domain" description="CWH43-like N-terminal" evidence="2">
    <location>
        <begin position="25"/>
        <end position="273"/>
    </location>
</feature>
<comment type="caution">
    <text evidence="3">The sequence shown here is derived from an EMBL/GenBank/DDBJ whole genome shotgun (WGS) entry which is preliminary data.</text>
</comment>
<dbReference type="Proteomes" id="UP000693970">
    <property type="component" value="Unassembled WGS sequence"/>
</dbReference>
<keyword evidence="4" id="KW-1185">Reference proteome</keyword>
<dbReference type="EMBL" id="JAGRRH010000014">
    <property type="protein sequence ID" value="KAG7359267.1"/>
    <property type="molecule type" value="Genomic_DNA"/>
</dbReference>
<feature type="transmembrane region" description="Helical" evidence="1">
    <location>
        <begin position="63"/>
        <end position="83"/>
    </location>
</feature>
<reference evidence="3" key="1">
    <citation type="journal article" date="2021" name="Sci. Rep.">
        <title>Diploid genomic architecture of Nitzschia inconspicua, an elite biomass production diatom.</title>
        <authorList>
            <person name="Oliver A."/>
            <person name="Podell S."/>
            <person name="Pinowska A."/>
            <person name="Traller J.C."/>
            <person name="Smith S.R."/>
            <person name="McClure R."/>
            <person name="Beliaev A."/>
            <person name="Bohutskyi P."/>
            <person name="Hill E.A."/>
            <person name="Rabines A."/>
            <person name="Zheng H."/>
            <person name="Allen L.Z."/>
            <person name="Kuo A."/>
            <person name="Grigoriev I.V."/>
            <person name="Allen A.E."/>
            <person name="Hazlebeck D."/>
            <person name="Allen E.E."/>
        </authorList>
    </citation>
    <scope>NUCLEOTIDE SEQUENCE</scope>
    <source>
        <strain evidence="3">Hildebrandi</strain>
    </source>
</reference>
<sequence>MVTLPDNSSVVEKVSVTSCCIPLLGSCFGVGTILAVYTVTELPPGIHTPPISLLGCQQPEHTIYQLGFSVTGLLLGYCVLILFRNHFYLQIQEYSPLLALSGWIGGIMAVVGVTGQGIITLHPDFLQNIKPGGIGMTQQDRLHQQLALVFFVGAALHTYSTCWFAYRGIPSNEKMESDLSNASPTSGSPISLPAKQPLFSTTSRHLKTACVAVSLLAAPIAEMYHPTRLKNDTGENGIAPVNNKRIVNVIGLTQYVAVGAYIVFFGSYSLDLFQLRQRLQQLQQTRTGKRKDE</sequence>
<dbReference type="OrthoDB" id="419575at2759"/>
<dbReference type="InterPro" id="IPR019402">
    <property type="entry name" value="CWH43_N"/>
</dbReference>
<dbReference type="AlphaFoldDB" id="A0A9K3LC08"/>
<name>A0A9K3LC08_9STRA</name>
<keyword evidence="1" id="KW-0812">Transmembrane</keyword>
<proteinExistence type="predicted"/>
<keyword evidence="1" id="KW-0472">Membrane</keyword>
<evidence type="ECO:0000259" key="2">
    <source>
        <dbReference type="Pfam" id="PF10277"/>
    </source>
</evidence>
<accession>A0A9K3LC08</accession>
<evidence type="ECO:0000256" key="1">
    <source>
        <dbReference type="SAM" id="Phobius"/>
    </source>
</evidence>
<protein>
    <submittedName>
        <fullName evidence="3">Frag1/DRAM/Sfk1 family protein</fullName>
    </submittedName>
</protein>
<reference evidence="3" key="2">
    <citation type="submission" date="2021-04" db="EMBL/GenBank/DDBJ databases">
        <authorList>
            <person name="Podell S."/>
        </authorList>
    </citation>
    <scope>NUCLEOTIDE SEQUENCE</scope>
    <source>
        <strain evidence="3">Hildebrandi</strain>
    </source>
</reference>
<feature type="transmembrane region" description="Helical" evidence="1">
    <location>
        <begin position="146"/>
        <end position="166"/>
    </location>
</feature>